<dbReference type="InterPro" id="IPR001452">
    <property type="entry name" value="SH3_domain"/>
</dbReference>
<dbReference type="SMART" id="SM00569">
    <property type="entry name" value="L27"/>
    <property type="match status" value="1"/>
</dbReference>
<dbReference type="AlphaFoldDB" id="A0A8C4QVT4"/>
<dbReference type="PROSITE" id="PS50106">
    <property type="entry name" value="PDZ"/>
    <property type="match status" value="1"/>
</dbReference>
<evidence type="ECO:0000259" key="4">
    <source>
        <dbReference type="PROSITE" id="PS50002"/>
    </source>
</evidence>
<dbReference type="InterPro" id="IPR004172">
    <property type="entry name" value="L27_dom"/>
</dbReference>
<proteinExistence type="predicted"/>
<dbReference type="PROSITE" id="PS51022">
    <property type="entry name" value="L27"/>
    <property type="match status" value="1"/>
</dbReference>
<dbReference type="OMA" id="FKIFSVW"/>
<dbReference type="Pfam" id="PF07653">
    <property type="entry name" value="SH3_2"/>
    <property type="match status" value="1"/>
</dbReference>
<evidence type="ECO:0000259" key="6">
    <source>
        <dbReference type="PROSITE" id="PS51022"/>
    </source>
</evidence>
<feature type="domain" description="SH3" evidence="4">
    <location>
        <begin position="171"/>
        <end position="241"/>
    </location>
</feature>
<evidence type="ECO:0008006" key="9">
    <source>
        <dbReference type="Google" id="ProtNLM"/>
    </source>
</evidence>
<reference evidence="7" key="2">
    <citation type="submission" date="2025-09" db="UniProtKB">
        <authorList>
            <consortium name="Ensembl"/>
        </authorList>
    </citation>
    <scope>IDENTIFICATION</scope>
</reference>
<evidence type="ECO:0000256" key="2">
    <source>
        <dbReference type="PROSITE-ProRule" id="PRU00192"/>
    </source>
</evidence>
<dbReference type="Pfam" id="PF00595">
    <property type="entry name" value="PDZ"/>
    <property type="match status" value="1"/>
</dbReference>
<feature type="domain" description="PDZ" evidence="5">
    <location>
        <begin position="82"/>
        <end position="163"/>
    </location>
</feature>
<dbReference type="Proteomes" id="UP000694388">
    <property type="component" value="Unplaced"/>
</dbReference>
<evidence type="ECO:0000313" key="8">
    <source>
        <dbReference type="Proteomes" id="UP000694388"/>
    </source>
</evidence>
<name>A0A8C4QVT4_EPTBU</name>
<dbReference type="SMART" id="SM00326">
    <property type="entry name" value="SH3"/>
    <property type="match status" value="1"/>
</dbReference>
<dbReference type="PROSITE" id="PS50002">
    <property type="entry name" value="SH3"/>
    <property type="match status" value="1"/>
</dbReference>
<keyword evidence="8" id="KW-1185">Reference proteome</keyword>
<evidence type="ECO:0000256" key="1">
    <source>
        <dbReference type="ARBA" id="ARBA00022443"/>
    </source>
</evidence>
<dbReference type="SUPFAM" id="SSF50044">
    <property type="entry name" value="SH3-domain"/>
    <property type="match status" value="1"/>
</dbReference>
<accession>A0A8C4QVT4</accession>
<dbReference type="Gene3D" id="2.30.42.10">
    <property type="match status" value="1"/>
</dbReference>
<evidence type="ECO:0000313" key="7">
    <source>
        <dbReference type="Ensembl" id="ENSEBUP00000021079.1"/>
    </source>
</evidence>
<sequence length="262" mass="29032">DVFKSPCAAAHEVLSALPAQLQSHDEHKESFTFLEAFCQDKSLLALIKALLTVHDAVAWKEFEPTLPPFTVDLLEDSESVKVVQLVKNREPLGATIKRHEVTGEITVARIMHGGAAHRSGLLRVGDELKEVNGVRVDRKEPKEVTRILSRGQDYITLKIIPALKVESESAEKKIFLRALCEYKPADDPAIPCSEAGLAFRCGDVLEVMSQDDPTWWQARHMGKSPACAGLIPSQAFMGRRLESRRRASTQTAHGNSKLFPCK</sequence>
<organism evidence="7 8">
    <name type="scientific">Eptatretus burgeri</name>
    <name type="common">Inshore hagfish</name>
    <dbReference type="NCBI Taxonomy" id="7764"/>
    <lineage>
        <taxon>Eukaryota</taxon>
        <taxon>Metazoa</taxon>
        <taxon>Chordata</taxon>
        <taxon>Craniata</taxon>
        <taxon>Vertebrata</taxon>
        <taxon>Cyclostomata</taxon>
        <taxon>Myxini</taxon>
        <taxon>Myxiniformes</taxon>
        <taxon>Myxinidae</taxon>
        <taxon>Eptatretinae</taxon>
        <taxon>Eptatretus</taxon>
    </lineage>
</organism>
<dbReference type="InterPro" id="IPR036028">
    <property type="entry name" value="SH3-like_dom_sf"/>
</dbReference>
<dbReference type="GeneTree" id="ENSGT00940000156232"/>
<protein>
    <recommendedName>
        <fullName evidence="9">MAGUK p55 subfamily member 7</fullName>
    </recommendedName>
</protein>
<dbReference type="InterPro" id="IPR001478">
    <property type="entry name" value="PDZ"/>
</dbReference>
<dbReference type="Ensembl" id="ENSEBUT00000021654.1">
    <property type="protein sequence ID" value="ENSEBUP00000021079.1"/>
    <property type="gene ID" value="ENSEBUG00000013029.1"/>
</dbReference>
<dbReference type="SUPFAM" id="SSF50156">
    <property type="entry name" value="PDZ domain-like"/>
    <property type="match status" value="1"/>
</dbReference>
<dbReference type="InterPro" id="IPR050716">
    <property type="entry name" value="MAGUK"/>
</dbReference>
<dbReference type="SMART" id="SM00228">
    <property type="entry name" value="PDZ"/>
    <property type="match status" value="1"/>
</dbReference>
<keyword evidence="1 2" id="KW-0728">SH3 domain</keyword>
<dbReference type="CDD" id="cd11862">
    <property type="entry name" value="SH3_MPP"/>
    <property type="match status" value="1"/>
</dbReference>
<feature type="domain" description="L27" evidence="6">
    <location>
        <begin position="6"/>
        <end position="65"/>
    </location>
</feature>
<dbReference type="PANTHER" id="PTHR23122">
    <property type="entry name" value="MEMBRANE-ASSOCIATED GUANYLATE KINASE MAGUK"/>
    <property type="match status" value="1"/>
</dbReference>
<dbReference type="CDD" id="cd06799">
    <property type="entry name" value="PDZ_MPP3-MPP4-MPP7-like"/>
    <property type="match status" value="1"/>
</dbReference>
<feature type="region of interest" description="Disordered" evidence="3">
    <location>
        <begin position="243"/>
        <end position="262"/>
    </location>
</feature>
<dbReference type="InterPro" id="IPR036034">
    <property type="entry name" value="PDZ_sf"/>
</dbReference>
<dbReference type="Gene3D" id="2.30.30.40">
    <property type="entry name" value="SH3 Domains"/>
    <property type="match status" value="1"/>
</dbReference>
<evidence type="ECO:0000259" key="5">
    <source>
        <dbReference type="PROSITE" id="PS50106"/>
    </source>
</evidence>
<reference evidence="7" key="1">
    <citation type="submission" date="2025-08" db="UniProtKB">
        <authorList>
            <consortium name="Ensembl"/>
        </authorList>
    </citation>
    <scope>IDENTIFICATION</scope>
</reference>
<evidence type="ECO:0000256" key="3">
    <source>
        <dbReference type="SAM" id="MobiDB-lite"/>
    </source>
</evidence>